<dbReference type="SUPFAM" id="SSF56091">
    <property type="entry name" value="DNA ligase/mRNA capping enzyme, catalytic domain"/>
    <property type="match status" value="1"/>
</dbReference>
<dbReference type="AlphaFoldDB" id="G0UPB9"/>
<dbReference type="Gene3D" id="2.40.50.140">
    <property type="entry name" value="Nucleic acid-binding proteins"/>
    <property type="match status" value="1"/>
</dbReference>
<keyword evidence="1 7" id="KW-0436">Ligase</keyword>
<dbReference type="InterPro" id="IPR025487">
    <property type="entry name" value="DUF4379"/>
</dbReference>
<gene>
    <name evidence="7" type="ORF">TCIL3000_7_290</name>
</gene>
<dbReference type="InterPro" id="IPR016059">
    <property type="entry name" value="DNA_ligase_ATP-dep_CS"/>
</dbReference>
<dbReference type="Pfam" id="PF14743">
    <property type="entry name" value="DNA_ligase_OB_2"/>
    <property type="match status" value="1"/>
</dbReference>
<dbReference type="GO" id="GO:0006281">
    <property type="term" value="P:DNA repair"/>
    <property type="evidence" value="ECO:0007669"/>
    <property type="project" value="UniProtKB-KW"/>
</dbReference>
<dbReference type="InterPro" id="IPR050326">
    <property type="entry name" value="NAD_dep_DNA_ligaseB"/>
</dbReference>
<feature type="domain" description="ATP-dependent DNA ligase family profile" evidence="6">
    <location>
        <begin position="296"/>
        <end position="451"/>
    </location>
</feature>
<evidence type="ECO:0000256" key="3">
    <source>
        <dbReference type="ARBA" id="ARBA00022763"/>
    </source>
</evidence>
<dbReference type="VEuPathDB" id="TriTrypDB:TcIL3000_7_290"/>
<keyword evidence="3" id="KW-0227">DNA damage</keyword>
<feature type="region of interest" description="Disordered" evidence="5">
    <location>
        <begin position="116"/>
        <end position="156"/>
    </location>
</feature>
<organism evidence="7">
    <name type="scientific">Trypanosoma congolense (strain IL3000)</name>
    <dbReference type="NCBI Taxonomy" id="1068625"/>
    <lineage>
        <taxon>Eukaryota</taxon>
        <taxon>Discoba</taxon>
        <taxon>Euglenozoa</taxon>
        <taxon>Kinetoplastea</taxon>
        <taxon>Metakinetoplastina</taxon>
        <taxon>Trypanosomatida</taxon>
        <taxon>Trypanosomatidae</taxon>
        <taxon>Trypanosoma</taxon>
        <taxon>Nannomonas</taxon>
    </lineage>
</organism>
<dbReference type="InterPro" id="IPR012310">
    <property type="entry name" value="DNA_ligase_ATP-dep_cent"/>
</dbReference>
<dbReference type="FunFam" id="3.30.470.30:FF:000032">
    <property type="entry name" value="Mitochondrial DNA ligase, putative"/>
    <property type="match status" value="1"/>
</dbReference>
<feature type="compositionally biased region" description="Low complexity" evidence="5">
    <location>
        <begin position="134"/>
        <end position="148"/>
    </location>
</feature>
<protein>
    <submittedName>
        <fullName evidence="7">Putative DNA ligase</fullName>
    </submittedName>
</protein>
<evidence type="ECO:0000256" key="4">
    <source>
        <dbReference type="ARBA" id="ARBA00023204"/>
    </source>
</evidence>
<sequence>MWCRTLLRRVQHPPGCPKDPSLLIGVGRPRTPEQYERYCALRNTTIQSAFPHIAACWVGPTWGSVMMTPHHVSPTCRKSAVWQCSQCRQEFEMSIAKFIDQHGVCPLCGQTQREVTTSHTVSNDAALEEEESTRASSSAYGTTSTAPASEEEGEEDNAAWVGAPRMIHTKYKSVLHSNPEWEGRNILPMLAQKWDVVRDEFLNSKGPWRTEGLLVSPKIDGIRCLIGYNEERREPQFFSRSGIILECCDNLVSHVMPLFQDDPSLLLDGELFAPEFHFEELSGIVRRQRKFLTEAIQRMQEKLEYYAFDIMASDQLSSPNAPFSERYRLLEKLFPPCAVERIVTYYTDKNKKLSRKKRLSKATKNTPKLYHVPATLIQLDEVEETLLKASHQGFEGIILRQPHSPYEHGKRSPALLKYKTMNDAEYRIVDFLPGQGRFEGGLGAFICETKDGILFHATPRATMKRRLELWGEREQYRGKYLTVQYQHLHANDVPRFPIGKCVRGSSEDEWL</sequence>
<dbReference type="CDD" id="cd08041">
    <property type="entry name" value="OBF_kDNA_ligase_like"/>
    <property type="match status" value="1"/>
</dbReference>
<dbReference type="EMBL" id="HE575320">
    <property type="protein sequence ID" value="CCC91230.1"/>
    <property type="molecule type" value="Genomic_DNA"/>
</dbReference>
<dbReference type="GO" id="GO:0006260">
    <property type="term" value="P:DNA replication"/>
    <property type="evidence" value="ECO:0007669"/>
    <property type="project" value="UniProtKB-KW"/>
</dbReference>
<dbReference type="GO" id="GO:0005524">
    <property type="term" value="F:ATP binding"/>
    <property type="evidence" value="ECO:0007669"/>
    <property type="project" value="InterPro"/>
</dbReference>
<dbReference type="SUPFAM" id="SSF50249">
    <property type="entry name" value="Nucleic acid-binding proteins"/>
    <property type="match status" value="1"/>
</dbReference>
<dbReference type="Pfam" id="PF14311">
    <property type="entry name" value="DUF4379"/>
    <property type="match status" value="1"/>
</dbReference>
<dbReference type="PANTHER" id="PTHR47810">
    <property type="entry name" value="DNA LIGASE"/>
    <property type="match status" value="1"/>
</dbReference>
<evidence type="ECO:0000259" key="6">
    <source>
        <dbReference type="PROSITE" id="PS50160"/>
    </source>
</evidence>
<proteinExistence type="predicted"/>
<dbReference type="InterPro" id="IPR012340">
    <property type="entry name" value="NA-bd_OB-fold"/>
</dbReference>
<evidence type="ECO:0000256" key="5">
    <source>
        <dbReference type="SAM" id="MobiDB-lite"/>
    </source>
</evidence>
<dbReference type="PROSITE" id="PS50160">
    <property type="entry name" value="DNA_LIGASE_A3"/>
    <property type="match status" value="1"/>
</dbReference>
<dbReference type="InterPro" id="IPR029319">
    <property type="entry name" value="DNA_ligase_OB"/>
</dbReference>
<dbReference type="PANTHER" id="PTHR47810:SF3">
    <property type="entry name" value="LIGASE, PUTATIVE-RELATED"/>
    <property type="match status" value="1"/>
</dbReference>
<evidence type="ECO:0000313" key="7">
    <source>
        <dbReference type="EMBL" id="CCC91230.1"/>
    </source>
</evidence>
<evidence type="ECO:0000256" key="2">
    <source>
        <dbReference type="ARBA" id="ARBA00022705"/>
    </source>
</evidence>
<reference evidence="7" key="1">
    <citation type="journal article" date="2012" name="Proc. Natl. Acad. Sci. U.S.A.">
        <title>Antigenic diversity is generated by distinct evolutionary mechanisms in African trypanosome species.</title>
        <authorList>
            <person name="Jackson A.P."/>
            <person name="Berry A."/>
            <person name="Aslett M."/>
            <person name="Allison H.C."/>
            <person name="Burton P."/>
            <person name="Vavrova-Anderson J."/>
            <person name="Brown R."/>
            <person name="Browne H."/>
            <person name="Corton N."/>
            <person name="Hauser H."/>
            <person name="Gamble J."/>
            <person name="Gilderthorp R."/>
            <person name="Marcello L."/>
            <person name="McQuillan J."/>
            <person name="Otto T.D."/>
            <person name="Quail M.A."/>
            <person name="Sanders M.J."/>
            <person name="van Tonder A."/>
            <person name="Ginger M.L."/>
            <person name="Field M.C."/>
            <person name="Barry J.D."/>
            <person name="Hertz-Fowler C."/>
            <person name="Berriman M."/>
        </authorList>
    </citation>
    <scope>NUCLEOTIDE SEQUENCE</scope>
    <source>
        <strain evidence="7">IL3000</strain>
    </source>
</reference>
<dbReference type="GO" id="GO:0003910">
    <property type="term" value="F:DNA ligase (ATP) activity"/>
    <property type="evidence" value="ECO:0007669"/>
    <property type="project" value="InterPro"/>
</dbReference>
<keyword evidence="2" id="KW-0235">DNA replication</keyword>
<dbReference type="Pfam" id="PF01068">
    <property type="entry name" value="DNA_ligase_A_M"/>
    <property type="match status" value="1"/>
</dbReference>
<name>G0UPB9_TRYCI</name>
<dbReference type="GO" id="GO:0006310">
    <property type="term" value="P:DNA recombination"/>
    <property type="evidence" value="ECO:0007669"/>
    <property type="project" value="InterPro"/>
</dbReference>
<dbReference type="PROSITE" id="PS00333">
    <property type="entry name" value="DNA_LIGASE_A2"/>
    <property type="match status" value="1"/>
</dbReference>
<keyword evidence="4" id="KW-0234">DNA repair</keyword>
<accession>G0UPB9</accession>
<evidence type="ECO:0000256" key="1">
    <source>
        <dbReference type="ARBA" id="ARBA00022598"/>
    </source>
</evidence>
<dbReference type="Gene3D" id="3.30.470.30">
    <property type="entry name" value="DNA ligase/mRNA capping enzyme"/>
    <property type="match status" value="1"/>
</dbReference>